<protein>
    <submittedName>
        <fullName evidence="1">Interleukin-1 beta-like</fullName>
    </submittedName>
</protein>
<gene>
    <name evidence="1" type="ORF">DAT39_006267</name>
</gene>
<keyword evidence="2" id="KW-1185">Reference proteome</keyword>
<accession>A0A8J4XD71</accession>
<comment type="caution">
    <text evidence="1">The sequence shown here is derived from an EMBL/GenBank/DDBJ whole genome shotgun (WGS) entry which is preliminary data.</text>
</comment>
<dbReference type="Gene3D" id="2.80.10.50">
    <property type="match status" value="1"/>
</dbReference>
<feature type="non-terminal residue" evidence="1">
    <location>
        <position position="1"/>
    </location>
</feature>
<reference evidence="1" key="1">
    <citation type="submission" date="2020-07" db="EMBL/GenBank/DDBJ databases">
        <title>Clarias magur genome sequencing, assembly and annotation.</title>
        <authorList>
            <person name="Kushwaha B."/>
            <person name="Kumar R."/>
            <person name="Das P."/>
            <person name="Joshi C.G."/>
            <person name="Kumar D."/>
            <person name="Nagpure N.S."/>
            <person name="Pandey M."/>
            <person name="Agarwal S."/>
            <person name="Srivastava S."/>
            <person name="Singh M."/>
            <person name="Sahoo L."/>
            <person name="Jayasankar P."/>
            <person name="Meher P.K."/>
            <person name="Koringa P.G."/>
            <person name="Iquebal M.A."/>
            <person name="Das S.P."/>
            <person name="Bit A."/>
            <person name="Patnaik S."/>
            <person name="Patel N."/>
            <person name="Shah T.M."/>
            <person name="Hinsu A."/>
            <person name="Jena J.K."/>
        </authorList>
    </citation>
    <scope>NUCLEOTIDE SEQUENCE</scope>
    <source>
        <strain evidence="1">CIFAMagur01</strain>
        <tissue evidence="1">Testis</tissue>
    </source>
</reference>
<name>A0A8J4XD71_CLAMG</name>
<sequence length="127" mass="14336">MYLYLEMVQGYHLEHRANLSGALQCSGICLNNECVVDGNGGYFKKSSERQMIIQSLCRTTIRPETVGPTRRAACMSHSTSDKTTVFYYKSTVLENLGKNVPVVLKISDSNQFLKCQFRNGRAVLEFE</sequence>
<dbReference type="Proteomes" id="UP000727407">
    <property type="component" value="Unassembled WGS sequence"/>
</dbReference>
<evidence type="ECO:0000313" key="2">
    <source>
        <dbReference type="Proteomes" id="UP000727407"/>
    </source>
</evidence>
<dbReference type="InterPro" id="IPR008996">
    <property type="entry name" value="IL1/FGF"/>
</dbReference>
<dbReference type="EMBL" id="QNUK01000064">
    <property type="protein sequence ID" value="KAF5904023.1"/>
    <property type="molecule type" value="Genomic_DNA"/>
</dbReference>
<dbReference type="SUPFAM" id="SSF50353">
    <property type="entry name" value="Cytokine"/>
    <property type="match status" value="1"/>
</dbReference>
<dbReference type="OrthoDB" id="8962877at2759"/>
<proteinExistence type="predicted"/>
<organism evidence="1 2">
    <name type="scientific">Clarias magur</name>
    <name type="common">Asian catfish</name>
    <name type="synonym">Macropteronotus magur</name>
    <dbReference type="NCBI Taxonomy" id="1594786"/>
    <lineage>
        <taxon>Eukaryota</taxon>
        <taxon>Metazoa</taxon>
        <taxon>Chordata</taxon>
        <taxon>Craniata</taxon>
        <taxon>Vertebrata</taxon>
        <taxon>Euteleostomi</taxon>
        <taxon>Actinopterygii</taxon>
        <taxon>Neopterygii</taxon>
        <taxon>Teleostei</taxon>
        <taxon>Ostariophysi</taxon>
        <taxon>Siluriformes</taxon>
        <taxon>Clariidae</taxon>
        <taxon>Clarias</taxon>
    </lineage>
</organism>
<evidence type="ECO:0000313" key="1">
    <source>
        <dbReference type="EMBL" id="KAF5904023.1"/>
    </source>
</evidence>
<dbReference type="AlphaFoldDB" id="A0A8J4XD71"/>